<dbReference type="eggNOG" id="ENOG5031A3X">
    <property type="taxonomic scope" value="Bacteria"/>
</dbReference>
<dbReference type="HOGENOM" id="CLU_213282_0_0_5"/>
<accession>B1M3U4</accession>
<protein>
    <submittedName>
        <fullName evidence="2">Uncharacterized protein</fullName>
    </submittedName>
</protein>
<dbReference type="STRING" id="426355.Mrad2831_1398"/>
<gene>
    <name evidence="2" type="ordered locus">Mrad2831_1398</name>
</gene>
<dbReference type="EMBL" id="CP001001">
    <property type="protein sequence ID" value="ACB23393.1"/>
    <property type="molecule type" value="Genomic_DNA"/>
</dbReference>
<sequence>MVTEFACGLSGSARRSNMYALAKTGERTDWELVVVFGGWIVFEVAILTLCLVSM</sequence>
<dbReference type="Proteomes" id="UP000006589">
    <property type="component" value="Chromosome"/>
</dbReference>
<name>B1M3U4_METRJ</name>
<evidence type="ECO:0000256" key="1">
    <source>
        <dbReference type="SAM" id="Phobius"/>
    </source>
</evidence>
<keyword evidence="1" id="KW-0812">Transmembrane</keyword>
<evidence type="ECO:0000313" key="3">
    <source>
        <dbReference type="Proteomes" id="UP000006589"/>
    </source>
</evidence>
<keyword evidence="1" id="KW-0472">Membrane</keyword>
<dbReference type="KEGG" id="mrd:Mrad2831_1398"/>
<evidence type="ECO:0000313" key="2">
    <source>
        <dbReference type="EMBL" id="ACB23393.1"/>
    </source>
</evidence>
<organism evidence="2 3">
    <name type="scientific">Methylobacterium radiotolerans (strain ATCC 27329 / DSM 1819 / JCM 2831 / NBRC 15690 / NCIMB 10815 / 0-1)</name>
    <dbReference type="NCBI Taxonomy" id="426355"/>
    <lineage>
        <taxon>Bacteria</taxon>
        <taxon>Pseudomonadati</taxon>
        <taxon>Pseudomonadota</taxon>
        <taxon>Alphaproteobacteria</taxon>
        <taxon>Hyphomicrobiales</taxon>
        <taxon>Methylobacteriaceae</taxon>
        <taxon>Methylobacterium</taxon>
    </lineage>
</organism>
<keyword evidence="1" id="KW-1133">Transmembrane helix</keyword>
<proteinExistence type="predicted"/>
<reference evidence="2 3" key="1">
    <citation type="submission" date="2008-03" db="EMBL/GenBank/DDBJ databases">
        <title>Complete sequence of chromosome of Methylobacterium radiotolerans JCM 2831.</title>
        <authorList>
            <consortium name="US DOE Joint Genome Institute"/>
            <person name="Copeland A."/>
            <person name="Lucas S."/>
            <person name="Lapidus A."/>
            <person name="Glavina del Rio T."/>
            <person name="Dalin E."/>
            <person name="Tice H."/>
            <person name="Bruce D."/>
            <person name="Goodwin L."/>
            <person name="Pitluck S."/>
            <person name="Kiss H."/>
            <person name="Brettin T."/>
            <person name="Detter J.C."/>
            <person name="Han C."/>
            <person name="Kuske C.R."/>
            <person name="Schmutz J."/>
            <person name="Larimer F."/>
            <person name="Land M."/>
            <person name="Hauser L."/>
            <person name="Kyrpides N."/>
            <person name="Mikhailova N."/>
            <person name="Marx C.J."/>
            <person name="Richardson P."/>
        </authorList>
    </citation>
    <scope>NUCLEOTIDE SEQUENCE [LARGE SCALE GENOMIC DNA]</scope>
    <source>
        <strain evidence="3">ATCC 27329 / DSM 1819 / JCM 2831 / NBRC 15690 / NCIMB 10815 / 0-1</strain>
    </source>
</reference>
<feature type="transmembrane region" description="Helical" evidence="1">
    <location>
        <begin position="32"/>
        <end position="52"/>
    </location>
</feature>
<dbReference type="AlphaFoldDB" id="B1M3U4"/>